<organism evidence="2 3">
    <name type="scientific">Halopelagius inordinatus</name>
    <dbReference type="NCBI Taxonomy" id="553467"/>
    <lineage>
        <taxon>Archaea</taxon>
        <taxon>Methanobacteriati</taxon>
        <taxon>Methanobacteriota</taxon>
        <taxon>Stenosarchaea group</taxon>
        <taxon>Halobacteria</taxon>
        <taxon>Halobacteriales</taxon>
        <taxon>Haloferacaceae</taxon>
    </lineage>
</organism>
<feature type="transmembrane region" description="Helical" evidence="1">
    <location>
        <begin position="17"/>
        <end position="38"/>
    </location>
</feature>
<sequence>MVSLGATGIDRETLLDLVVNIIPMGILLFFVGVFLVYMPWEENLFLTVVSHFLTLFPLAMLALLTYVSARVISRDEDE</sequence>
<gene>
    <name evidence="2" type="ORF">SAMN04488063_2827</name>
</gene>
<accession>A0A1I2UD07</accession>
<evidence type="ECO:0000313" key="2">
    <source>
        <dbReference type="EMBL" id="SFG73517.1"/>
    </source>
</evidence>
<dbReference type="Proteomes" id="UP000198876">
    <property type="component" value="Unassembled WGS sequence"/>
</dbReference>
<keyword evidence="1" id="KW-0812">Transmembrane</keyword>
<feature type="transmembrane region" description="Helical" evidence="1">
    <location>
        <begin position="44"/>
        <end position="67"/>
    </location>
</feature>
<keyword evidence="1" id="KW-0472">Membrane</keyword>
<name>A0A1I2UD07_9EURY</name>
<dbReference type="RefSeq" id="WP_092893210.1">
    <property type="nucleotide sequence ID" value="NZ_FOOQ01000003.1"/>
</dbReference>
<keyword evidence="1" id="KW-1133">Transmembrane helix</keyword>
<keyword evidence="3" id="KW-1185">Reference proteome</keyword>
<proteinExistence type="predicted"/>
<dbReference type="Pfam" id="PF20389">
    <property type="entry name" value="DUF6684"/>
    <property type="match status" value="1"/>
</dbReference>
<dbReference type="EMBL" id="FOOQ01000003">
    <property type="protein sequence ID" value="SFG73517.1"/>
    <property type="molecule type" value="Genomic_DNA"/>
</dbReference>
<protein>
    <recommendedName>
        <fullName evidence="4">Cox cluster protein</fullName>
    </recommendedName>
</protein>
<dbReference type="InterPro" id="IPR046506">
    <property type="entry name" value="DUF6684"/>
</dbReference>
<evidence type="ECO:0008006" key="4">
    <source>
        <dbReference type="Google" id="ProtNLM"/>
    </source>
</evidence>
<evidence type="ECO:0000256" key="1">
    <source>
        <dbReference type="SAM" id="Phobius"/>
    </source>
</evidence>
<dbReference type="OrthoDB" id="306958at2157"/>
<dbReference type="AlphaFoldDB" id="A0A1I2UD07"/>
<reference evidence="3" key="1">
    <citation type="submission" date="2016-10" db="EMBL/GenBank/DDBJ databases">
        <authorList>
            <person name="Varghese N."/>
            <person name="Submissions S."/>
        </authorList>
    </citation>
    <scope>NUCLEOTIDE SEQUENCE [LARGE SCALE GENOMIC DNA]</scope>
    <source>
        <strain evidence="3">CGMCC 1.7739</strain>
    </source>
</reference>
<evidence type="ECO:0000313" key="3">
    <source>
        <dbReference type="Proteomes" id="UP000198876"/>
    </source>
</evidence>